<dbReference type="RefSeq" id="WP_382165120.1">
    <property type="nucleotide sequence ID" value="NZ_JBHTBR010000002.1"/>
</dbReference>
<evidence type="ECO:0000259" key="2">
    <source>
        <dbReference type="Pfam" id="PF13478"/>
    </source>
</evidence>
<feature type="domain" description="XdhC Rossmann" evidence="2">
    <location>
        <begin position="176"/>
        <end position="318"/>
    </location>
</feature>
<dbReference type="Proteomes" id="UP001596492">
    <property type="component" value="Unassembled WGS sequence"/>
</dbReference>
<protein>
    <submittedName>
        <fullName evidence="3">XdhC family protein</fullName>
    </submittedName>
</protein>
<accession>A0ABW2IHC2</accession>
<feature type="domain" description="XdhC- CoxI" evidence="1">
    <location>
        <begin position="28"/>
        <end position="93"/>
    </location>
</feature>
<organism evidence="3 4">
    <name type="scientific">Hirschia litorea</name>
    <dbReference type="NCBI Taxonomy" id="1199156"/>
    <lineage>
        <taxon>Bacteria</taxon>
        <taxon>Pseudomonadati</taxon>
        <taxon>Pseudomonadota</taxon>
        <taxon>Alphaproteobacteria</taxon>
        <taxon>Hyphomonadales</taxon>
        <taxon>Hyphomonadaceae</taxon>
        <taxon>Hirschia</taxon>
    </lineage>
</organism>
<dbReference type="Pfam" id="PF13478">
    <property type="entry name" value="XdhC_C"/>
    <property type="match status" value="1"/>
</dbReference>
<dbReference type="PANTHER" id="PTHR30388:SF4">
    <property type="entry name" value="MOLYBDENUM COFACTOR INSERTION CHAPERONE PAOD"/>
    <property type="match status" value="1"/>
</dbReference>
<keyword evidence="4" id="KW-1185">Reference proteome</keyword>
<dbReference type="PANTHER" id="PTHR30388">
    <property type="entry name" value="ALDEHYDE OXIDOREDUCTASE MOLYBDENUM COFACTOR ASSEMBLY PROTEIN"/>
    <property type="match status" value="1"/>
</dbReference>
<proteinExistence type="predicted"/>
<name>A0ABW2IHC2_9PROT</name>
<dbReference type="InterPro" id="IPR027051">
    <property type="entry name" value="XdhC_Rossmann_dom"/>
</dbReference>
<dbReference type="InterPro" id="IPR003777">
    <property type="entry name" value="XdhC_CoxI"/>
</dbReference>
<dbReference type="Pfam" id="PF02625">
    <property type="entry name" value="XdhC_CoxI"/>
    <property type="match status" value="1"/>
</dbReference>
<comment type="caution">
    <text evidence="3">The sequence shown here is derived from an EMBL/GenBank/DDBJ whole genome shotgun (WGS) entry which is preliminary data.</text>
</comment>
<dbReference type="Gene3D" id="3.40.50.720">
    <property type="entry name" value="NAD(P)-binding Rossmann-like Domain"/>
    <property type="match status" value="1"/>
</dbReference>
<evidence type="ECO:0000313" key="3">
    <source>
        <dbReference type="EMBL" id="MFC7290323.1"/>
    </source>
</evidence>
<gene>
    <name evidence="3" type="ORF">ACFQS8_01725</name>
</gene>
<dbReference type="EMBL" id="JBHTBR010000002">
    <property type="protein sequence ID" value="MFC7290323.1"/>
    <property type="molecule type" value="Genomic_DNA"/>
</dbReference>
<evidence type="ECO:0000259" key="1">
    <source>
        <dbReference type="Pfam" id="PF02625"/>
    </source>
</evidence>
<reference evidence="4" key="1">
    <citation type="journal article" date="2019" name="Int. J. Syst. Evol. Microbiol.">
        <title>The Global Catalogue of Microorganisms (GCM) 10K type strain sequencing project: providing services to taxonomists for standard genome sequencing and annotation.</title>
        <authorList>
            <consortium name="The Broad Institute Genomics Platform"/>
            <consortium name="The Broad Institute Genome Sequencing Center for Infectious Disease"/>
            <person name="Wu L."/>
            <person name="Ma J."/>
        </authorList>
    </citation>
    <scope>NUCLEOTIDE SEQUENCE [LARGE SCALE GENOMIC DNA]</scope>
    <source>
        <strain evidence="4">CCUG 51308</strain>
    </source>
</reference>
<dbReference type="InterPro" id="IPR052698">
    <property type="entry name" value="MoCofactor_Util/Proc"/>
</dbReference>
<evidence type="ECO:0000313" key="4">
    <source>
        <dbReference type="Proteomes" id="UP001596492"/>
    </source>
</evidence>
<sequence>MLHLSQNPSPSSTEHPLDVITSALSFISKGSKTALVFVTDILGGAVRARGAVMAVSEDGEIAGYLSGGCIDADVKMQAISAIREAKFKTLRYGEGSPFYDLKLPCGGAIEVSICPNLSPAVLSSISQQLHKRKPISIKVSPQGQVLIDTPRFSDPPPIPEWKNGSFHVTYLPKLQLRIAGRGTDPIALARIANASGIPVSLWSPDTDTLEIANLENIPQSLHLKTSDTTPQHNDDIWTAFVLMFHDSQWETSLLKNALAGDAFYVGAVGSAKTHAKRCILLQEAGIEKDEIDRIHAPIGLVPSLRDASMLAISTLAEIIDAFQKRHTPS</sequence>